<dbReference type="Pfam" id="PF13409">
    <property type="entry name" value="GST_N_2"/>
    <property type="match status" value="1"/>
</dbReference>
<dbReference type="InterPro" id="IPR004045">
    <property type="entry name" value="Glutathione_S-Trfase_N"/>
</dbReference>
<dbReference type="KEGG" id="fcy:FRACYDRAFT_253413"/>
<dbReference type="EMBL" id="KV784399">
    <property type="protein sequence ID" value="OEU06773.1"/>
    <property type="molecule type" value="Genomic_DNA"/>
</dbReference>
<accession>A0A1E7EMG3</accession>
<dbReference type="Proteomes" id="UP000095751">
    <property type="component" value="Unassembled WGS sequence"/>
</dbReference>
<name>A0A1E7EMG3_9STRA</name>
<evidence type="ECO:0000313" key="2">
    <source>
        <dbReference type="EMBL" id="OEU06773.1"/>
    </source>
</evidence>
<dbReference type="AlphaFoldDB" id="A0A1E7EMG3"/>
<evidence type="ECO:0000313" key="3">
    <source>
        <dbReference type="Proteomes" id="UP000095751"/>
    </source>
</evidence>
<sequence length="108" mass="12180">MALVERGIHFKSQYIKLTNLEQLEPWFIRINPNGQIPSLQTIDKKATLTDVDVLEEKDDLFDGFTFKGGTMGHGCLRYALFSFFDTGTYIADGVRTDVALGDEGCHLY</sequence>
<keyword evidence="3" id="KW-1185">Reference proteome</keyword>
<protein>
    <recommendedName>
        <fullName evidence="1">GST N-terminal domain-containing protein</fullName>
    </recommendedName>
</protein>
<gene>
    <name evidence="2" type="ORF">FRACYDRAFT_253413</name>
</gene>
<evidence type="ECO:0000259" key="1">
    <source>
        <dbReference type="Pfam" id="PF13409"/>
    </source>
</evidence>
<dbReference type="SUPFAM" id="SSF52833">
    <property type="entry name" value="Thioredoxin-like"/>
    <property type="match status" value="1"/>
</dbReference>
<dbReference type="InParanoid" id="A0A1E7EMG3"/>
<dbReference type="InterPro" id="IPR036249">
    <property type="entry name" value="Thioredoxin-like_sf"/>
</dbReference>
<reference evidence="2 3" key="1">
    <citation type="submission" date="2016-09" db="EMBL/GenBank/DDBJ databases">
        <title>Extensive genetic diversity and differential bi-allelic expression allows diatom success in the polar Southern Ocean.</title>
        <authorList>
            <consortium name="DOE Joint Genome Institute"/>
            <person name="Mock T."/>
            <person name="Otillar R.P."/>
            <person name="Strauss J."/>
            <person name="Dupont C."/>
            <person name="Frickenhaus S."/>
            <person name="Maumus F."/>
            <person name="Mcmullan M."/>
            <person name="Sanges R."/>
            <person name="Schmutz J."/>
            <person name="Toseland A."/>
            <person name="Valas R."/>
            <person name="Veluchamy A."/>
            <person name="Ward B.J."/>
            <person name="Allen A."/>
            <person name="Barry K."/>
            <person name="Falciatore A."/>
            <person name="Ferrante M."/>
            <person name="Fortunato A.E."/>
            <person name="Gloeckner G."/>
            <person name="Gruber A."/>
            <person name="Hipkin R."/>
            <person name="Janech M."/>
            <person name="Kroth P."/>
            <person name="Leese F."/>
            <person name="Lindquist E."/>
            <person name="Lyon B.R."/>
            <person name="Martin J."/>
            <person name="Mayer C."/>
            <person name="Parker M."/>
            <person name="Quesneville H."/>
            <person name="Raymond J."/>
            <person name="Uhlig C."/>
            <person name="Valentin K.U."/>
            <person name="Worden A.Z."/>
            <person name="Armbrust E.V."/>
            <person name="Bowler C."/>
            <person name="Green B."/>
            <person name="Moulton V."/>
            <person name="Van Oosterhout C."/>
            <person name="Grigoriev I."/>
        </authorList>
    </citation>
    <scope>NUCLEOTIDE SEQUENCE [LARGE SCALE GENOMIC DNA]</scope>
    <source>
        <strain evidence="2 3">CCMP1102</strain>
    </source>
</reference>
<feature type="domain" description="GST N-terminal" evidence="1">
    <location>
        <begin position="1"/>
        <end position="54"/>
    </location>
</feature>
<proteinExistence type="predicted"/>
<organism evidence="2 3">
    <name type="scientific">Fragilariopsis cylindrus CCMP1102</name>
    <dbReference type="NCBI Taxonomy" id="635003"/>
    <lineage>
        <taxon>Eukaryota</taxon>
        <taxon>Sar</taxon>
        <taxon>Stramenopiles</taxon>
        <taxon>Ochrophyta</taxon>
        <taxon>Bacillariophyta</taxon>
        <taxon>Bacillariophyceae</taxon>
        <taxon>Bacillariophycidae</taxon>
        <taxon>Bacillariales</taxon>
        <taxon>Bacillariaceae</taxon>
        <taxon>Fragilariopsis</taxon>
    </lineage>
</organism>
<dbReference type="OrthoDB" id="422574at2759"/>
<dbReference type="Gene3D" id="3.40.30.10">
    <property type="entry name" value="Glutaredoxin"/>
    <property type="match status" value="1"/>
</dbReference>